<dbReference type="AlphaFoldDB" id="A0A4P9YC69"/>
<evidence type="ECO:0000313" key="2">
    <source>
        <dbReference type="Proteomes" id="UP000281549"/>
    </source>
</evidence>
<accession>A0A4P9YC69</accession>
<sequence length="163" mass="18736">MMRVLTRGRPSEIIHSATHAQDAYDLLKAVFYPPSSYPIHYKDFTSVKKSRNQSIQQFVSDILIQADRVEFCSERPTEREILNVFINGLPPHFKREILLKAPHDFNDTVSLAERLVATEIDTSANMNVNRNKSNPSQQSKIQNMVLIPQDEYSLNSRMPCSKE</sequence>
<name>A0A4P9YC69_ROZAC</name>
<reference evidence="2" key="1">
    <citation type="journal article" date="2018" name="Nat. Microbiol.">
        <title>Leveraging single-cell genomics to expand the fungal tree of life.</title>
        <authorList>
            <person name="Ahrendt S.R."/>
            <person name="Quandt C.A."/>
            <person name="Ciobanu D."/>
            <person name="Clum A."/>
            <person name="Salamov A."/>
            <person name="Andreopoulos B."/>
            <person name="Cheng J.F."/>
            <person name="Woyke T."/>
            <person name="Pelin A."/>
            <person name="Henrissat B."/>
            <person name="Reynolds N.K."/>
            <person name="Benny G.L."/>
            <person name="Smith M.E."/>
            <person name="James T.Y."/>
            <person name="Grigoriev I.V."/>
        </authorList>
    </citation>
    <scope>NUCLEOTIDE SEQUENCE [LARGE SCALE GENOMIC DNA]</scope>
    <source>
        <strain evidence="2">CSF55</strain>
    </source>
</reference>
<dbReference type="EMBL" id="ML007822">
    <property type="protein sequence ID" value="RKP15750.1"/>
    <property type="molecule type" value="Genomic_DNA"/>
</dbReference>
<dbReference type="Proteomes" id="UP000281549">
    <property type="component" value="Unassembled WGS sequence"/>
</dbReference>
<evidence type="ECO:0008006" key="3">
    <source>
        <dbReference type="Google" id="ProtNLM"/>
    </source>
</evidence>
<proteinExistence type="predicted"/>
<gene>
    <name evidence="1" type="ORF">ROZALSC1DRAFT_26099</name>
</gene>
<protein>
    <recommendedName>
        <fullName evidence="3">Retrotransposon gag domain-containing protein</fullName>
    </recommendedName>
</protein>
<organism evidence="1 2">
    <name type="scientific">Rozella allomycis (strain CSF55)</name>
    <dbReference type="NCBI Taxonomy" id="988480"/>
    <lineage>
        <taxon>Eukaryota</taxon>
        <taxon>Fungi</taxon>
        <taxon>Fungi incertae sedis</taxon>
        <taxon>Cryptomycota</taxon>
        <taxon>Cryptomycota incertae sedis</taxon>
        <taxon>Rozella</taxon>
    </lineage>
</organism>
<evidence type="ECO:0000313" key="1">
    <source>
        <dbReference type="EMBL" id="RKP15750.1"/>
    </source>
</evidence>